<sequence length="79" mass="8977">MDPTQQAWAWVPGKEFGYDDNTGEGGIFDVPVRRNPPNAPNGTLHYVKHDYLTREELHTDTVGQIWRKLADRVIGNSNI</sequence>
<organism evidence="1 2">
    <name type="scientific">Candidatus Dojkabacteria bacterium</name>
    <dbReference type="NCBI Taxonomy" id="2099670"/>
    <lineage>
        <taxon>Bacteria</taxon>
        <taxon>Candidatus Dojkabacteria</taxon>
    </lineage>
</organism>
<accession>A0A955L0S7</accession>
<evidence type="ECO:0000313" key="2">
    <source>
        <dbReference type="Proteomes" id="UP000745577"/>
    </source>
</evidence>
<gene>
    <name evidence="1" type="ORF">KC675_05080</name>
</gene>
<reference evidence="1" key="2">
    <citation type="journal article" date="2021" name="Microbiome">
        <title>Successional dynamics and alternative stable states in a saline activated sludge microbial community over 9 years.</title>
        <authorList>
            <person name="Wang Y."/>
            <person name="Ye J."/>
            <person name="Ju F."/>
            <person name="Liu L."/>
            <person name="Boyd J.A."/>
            <person name="Deng Y."/>
            <person name="Parks D.H."/>
            <person name="Jiang X."/>
            <person name="Yin X."/>
            <person name="Woodcroft B.J."/>
            <person name="Tyson G.W."/>
            <person name="Hugenholtz P."/>
            <person name="Polz M.F."/>
            <person name="Zhang T."/>
        </authorList>
    </citation>
    <scope>NUCLEOTIDE SEQUENCE</scope>
    <source>
        <strain evidence="1">HKST-UBA15</strain>
    </source>
</reference>
<dbReference type="AlphaFoldDB" id="A0A955L0S7"/>
<name>A0A955L0S7_9BACT</name>
<dbReference type="EMBL" id="JAGQLL010000077">
    <property type="protein sequence ID" value="MCA9380524.1"/>
    <property type="molecule type" value="Genomic_DNA"/>
</dbReference>
<dbReference type="Proteomes" id="UP000745577">
    <property type="component" value="Unassembled WGS sequence"/>
</dbReference>
<protein>
    <submittedName>
        <fullName evidence="1">Uncharacterized protein</fullName>
    </submittedName>
</protein>
<reference evidence="1" key="1">
    <citation type="submission" date="2020-04" db="EMBL/GenBank/DDBJ databases">
        <authorList>
            <person name="Zhang T."/>
        </authorList>
    </citation>
    <scope>NUCLEOTIDE SEQUENCE</scope>
    <source>
        <strain evidence="1">HKST-UBA15</strain>
    </source>
</reference>
<evidence type="ECO:0000313" key="1">
    <source>
        <dbReference type="EMBL" id="MCA9380524.1"/>
    </source>
</evidence>
<proteinExistence type="predicted"/>
<comment type="caution">
    <text evidence="1">The sequence shown here is derived from an EMBL/GenBank/DDBJ whole genome shotgun (WGS) entry which is preliminary data.</text>
</comment>